<dbReference type="InterPro" id="IPR023214">
    <property type="entry name" value="HAD_sf"/>
</dbReference>
<dbReference type="GO" id="GO:0005829">
    <property type="term" value="C:cytosol"/>
    <property type="evidence" value="ECO:0007669"/>
    <property type="project" value="TreeGrafter"/>
</dbReference>
<dbReference type="Gene3D" id="3.30.1240.10">
    <property type="match status" value="1"/>
</dbReference>
<dbReference type="eggNOG" id="COG0561">
    <property type="taxonomic scope" value="Bacteria"/>
</dbReference>
<gene>
    <name evidence="1" type="ORF">HMPREF9290_0920</name>
</gene>
<dbReference type="Proteomes" id="UP000005286">
    <property type="component" value="Unassembled WGS sequence"/>
</dbReference>
<accession>F0GTR2</accession>
<dbReference type="STRING" id="879305.HMPREF9290_0920"/>
<dbReference type="SUPFAM" id="SSF56784">
    <property type="entry name" value="HAD-like"/>
    <property type="match status" value="1"/>
</dbReference>
<dbReference type="PATRIC" id="fig|879305.3.peg.143"/>
<dbReference type="EMBL" id="AEXM01000006">
    <property type="protein sequence ID" value="EGC82817.1"/>
    <property type="molecule type" value="Genomic_DNA"/>
</dbReference>
<dbReference type="PANTHER" id="PTHR10000">
    <property type="entry name" value="PHOSPHOSERINE PHOSPHATASE"/>
    <property type="match status" value="1"/>
</dbReference>
<comment type="caution">
    <text evidence="1">The sequence shown here is derived from an EMBL/GenBank/DDBJ whole genome shotgun (WGS) entry which is preliminary data.</text>
</comment>
<keyword evidence="1" id="KW-0378">Hydrolase</keyword>
<dbReference type="GO" id="GO:0000287">
    <property type="term" value="F:magnesium ion binding"/>
    <property type="evidence" value="ECO:0007669"/>
    <property type="project" value="TreeGrafter"/>
</dbReference>
<keyword evidence="2" id="KW-1185">Reference proteome</keyword>
<dbReference type="GO" id="GO:0016791">
    <property type="term" value="F:phosphatase activity"/>
    <property type="evidence" value="ECO:0007669"/>
    <property type="project" value="TreeGrafter"/>
</dbReference>
<dbReference type="AlphaFoldDB" id="F0GTR2"/>
<sequence>MKIIASDFDGTIYIDGEFKENDLETIRSFQASSGIFGIVTGRSYFSLKSLIDGKINPDFVIANNGSHILVNNKKEMREVYKKTLDKDRLREIIDYYKKDYPIKIFTDLDRKIDSLDDLKKDEEVYSLAIYSDDFLDNSFGDLFSFHKSIGVIDVIDKDISKQTGIEFIKKFYSYDKDIIAIGDDYNDISFLKETPLSFTLNYVTEKSVIDVCKYRVEDISELIEKYGQ</sequence>
<protein>
    <submittedName>
        <fullName evidence="1">HAD hydrolase, family IIB</fullName>
    </submittedName>
</protein>
<dbReference type="Gene3D" id="3.40.50.1000">
    <property type="entry name" value="HAD superfamily/HAD-like"/>
    <property type="match status" value="2"/>
</dbReference>
<reference evidence="1 2" key="1">
    <citation type="submission" date="2011-01" db="EMBL/GenBank/DDBJ databases">
        <authorList>
            <person name="Durkin A.S."/>
            <person name="Madupu R."/>
            <person name="Torralba M."/>
            <person name="Gillis M."/>
            <person name="Methe B."/>
            <person name="Sutton G."/>
            <person name="Nelson K.E."/>
        </authorList>
    </citation>
    <scope>NUCLEOTIDE SEQUENCE [LARGE SCALE GENOMIC DNA]</scope>
    <source>
        <strain evidence="1 2">ACS-065-V-Col13</strain>
    </source>
</reference>
<dbReference type="PANTHER" id="PTHR10000:SF8">
    <property type="entry name" value="HAD SUPERFAMILY HYDROLASE-LIKE, TYPE 3"/>
    <property type="match status" value="1"/>
</dbReference>
<organism evidence="1 2">
    <name type="scientific">Anaerococcus prevotii ACS-065-V-Col13</name>
    <dbReference type="NCBI Taxonomy" id="879305"/>
    <lineage>
        <taxon>Bacteria</taxon>
        <taxon>Bacillati</taxon>
        <taxon>Bacillota</taxon>
        <taxon>Tissierellia</taxon>
        <taxon>Tissierellales</taxon>
        <taxon>Peptoniphilaceae</taxon>
        <taxon>Anaerococcus</taxon>
    </lineage>
</organism>
<dbReference type="Pfam" id="PF08282">
    <property type="entry name" value="Hydrolase_3"/>
    <property type="match status" value="2"/>
</dbReference>
<evidence type="ECO:0000313" key="2">
    <source>
        <dbReference type="Proteomes" id="UP000005286"/>
    </source>
</evidence>
<dbReference type="NCBIfam" id="TIGR01484">
    <property type="entry name" value="HAD-SF-IIB"/>
    <property type="match status" value="1"/>
</dbReference>
<dbReference type="InterPro" id="IPR006379">
    <property type="entry name" value="HAD-SF_hydro_IIB"/>
</dbReference>
<dbReference type="InterPro" id="IPR036412">
    <property type="entry name" value="HAD-like_sf"/>
</dbReference>
<evidence type="ECO:0000313" key="1">
    <source>
        <dbReference type="EMBL" id="EGC82817.1"/>
    </source>
</evidence>
<dbReference type="RefSeq" id="WP_004833935.1">
    <property type="nucleotide sequence ID" value="NZ_AEXM01000006.1"/>
</dbReference>
<name>F0GTR2_9FIRM</name>
<proteinExistence type="predicted"/>